<feature type="domain" description="TonB C-terminal" evidence="12">
    <location>
        <begin position="126"/>
        <end position="216"/>
    </location>
</feature>
<evidence type="ECO:0000256" key="7">
    <source>
        <dbReference type="ARBA" id="ARBA00022927"/>
    </source>
</evidence>
<keyword evidence="6 11" id="KW-0812">Transmembrane</keyword>
<feature type="compositionally biased region" description="Basic and acidic residues" evidence="10">
    <location>
        <begin position="52"/>
        <end position="62"/>
    </location>
</feature>
<feature type="transmembrane region" description="Helical" evidence="11">
    <location>
        <begin position="7"/>
        <end position="29"/>
    </location>
</feature>
<proteinExistence type="inferred from homology"/>
<dbReference type="PRINTS" id="PR01374">
    <property type="entry name" value="TONBPROTEIN"/>
</dbReference>
<evidence type="ECO:0000313" key="13">
    <source>
        <dbReference type="EMBL" id="MCJ8499328.1"/>
    </source>
</evidence>
<keyword evidence="9 11" id="KW-0472">Membrane</keyword>
<accession>A0AA41R4W5</accession>
<protein>
    <submittedName>
        <fullName evidence="13">TonB family protein</fullName>
    </submittedName>
</protein>
<dbReference type="InterPro" id="IPR006260">
    <property type="entry name" value="TonB/TolA_C"/>
</dbReference>
<dbReference type="GO" id="GO:0030288">
    <property type="term" value="C:outer membrane-bounded periplasmic space"/>
    <property type="evidence" value="ECO:0007669"/>
    <property type="project" value="InterPro"/>
</dbReference>
<dbReference type="Gene3D" id="3.30.1150.10">
    <property type="match status" value="1"/>
</dbReference>
<keyword evidence="3" id="KW-0813">Transport</keyword>
<comment type="caution">
    <text evidence="13">The sequence shown here is derived from an EMBL/GenBank/DDBJ whole genome shotgun (WGS) entry which is preliminary data.</text>
</comment>
<keyword evidence="5" id="KW-0997">Cell inner membrane</keyword>
<dbReference type="GO" id="GO:0015891">
    <property type="term" value="P:siderophore transport"/>
    <property type="evidence" value="ECO:0007669"/>
    <property type="project" value="InterPro"/>
</dbReference>
<evidence type="ECO:0000256" key="9">
    <source>
        <dbReference type="ARBA" id="ARBA00023136"/>
    </source>
</evidence>
<keyword evidence="4" id="KW-1003">Cell membrane</keyword>
<keyword evidence="7" id="KW-0653">Protein transport</keyword>
<dbReference type="EMBL" id="JALJRB010000002">
    <property type="protein sequence ID" value="MCJ8499328.1"/>
    <property type="molecule type" value="Genomic_DNA"/>
</dbReference>
<keyword evidence="14" id="KW-1185">Reference proteome</keyword>
<dbReference type="GO" id="GO:0015031">
    <property type="term" value="P:protein transport"/>
    <property type="evidence" value="ECO:0007669"/>
    <property type="project" value="UniProtKB-KW"/>
</dbReference>
<evidence type="ECO:0000256" key="2">
    <source>
        <dbReference type="ARBA" id="ARBA00006555"/>
    </source>
</evidence>
<dbReference type="PANTHER" id="PTHR33446">
    <property type="entry name" value="PROTEIN TONB-RELATED"/>
    <property type="match status" value="1"/>
</dbReference>
<dbReference type="InterPro" id="IPR051045">
    <property type="entry name" value="TonB-dependent_transducer"/>
</dbReference>
<dbReference type="Pfam" id="PF03544">
    <property type="entry name" value="TonB_C"/>
    <property type="match status" value="1"/>
</dbReference>
<evidence type="ECO:0000256" key="1">
    <source>
        <dbReference type="ARBA" id="ARBA00004383"/>
    </source>
</evidence>
<evidence type="ECO:0000313" key="14">
    <source>
        <dbReference type="Proteomes" id="UP001165427"/>
    </source>
</evidence>
<keyword evidence="8 11" id="KW-1133">Transmembrane helix</keyword>
<dbReference type="Proteomes" id="UP001165427">
    <property type="component" value="Unassembled WGS sequence"/>
</dbReference>
<sequence>MGDSRRVWVLAVLVAVGVNLLLFGFMPYLSRPVPAARGYDTLVPQIQVIRLKRPETPPERPAPELPEPPKTVAPDEAPRPPRQQTAKLQLPFEVAPRLPAGPGTLALPVFDLSAMDLHPGVFEAGDLDRQLLVLSRMPPVYPINARRQGIQGWVTVRFIVNEQGRVEQITIREAEPPGVFDQSVMRCVGGWRFEPGTVDGRPVKVWAETTLHFELE</sequence>
<evidence type="ECO:0000259" key="12">
    <source>
        <dbReference type="PROSITE" id="PS52015"/>
    </source>
</evidence>
<dbReference type="PANTHER" id="PTHR33446:SF14">
    <property type="entry name" value="PROTEIN TONB"/>
    <property type="match status" value="1"/>
</dbReference>
<evidence type="ECO:0000256" key="11">
    <source>
        <dbReference type="SAM" id="Phobius"/>
    </source>
</evidence>
<dbReference type="AlphaFoldDB" id="A0AA41R4W5"/>
<evidence type="ECO:0000256" key="4">
    <source>
        <dbReference type="ARBA" id="ARBA00022475"/>
    </source>
</evidence>
<dbReference type="InterPro" id="IPR003538">
    <property type="entry name" value="TonB"/>
</dbReference>
<dbReference type="GO" id="GO:0005886">
    <property type="term" value="C:plasma membrane"/>
    <property type="evidence" value="ECO:0007669"/>
    <property type="project" value="UniProtKB-SubCell"/>
</dbReference>
<dbReference type="GO" id="GO:0055085">
    <property type="term" value="P:transmembrane transport"/>
    <property type="evidence" value="ECO:0007669"/>
    <property type="project" value="InterPro"/>
</dbReference>
<dbReference type="NCBIfam" id="TIGR01352">
    <property type="entry name" value="tonB_Cterm"/>
    <property type="match status" value="1"/>
</dbReference>
<evidence type="ECO:0000256" key="5">
    <source>
        <dbReference type="ARBA" id="ARBA00022519"/>
    </source>
</evidence>
<comment type="subcellular location">
    <subcellularLocation>
        <location evidence="1">Cell inner membrane</location>
        <topology evidence="1">Single-pass membrane protein</topology>
        <orientation evidence="1">Periplasmic side</orientation>
    </subcellularLocation>
</comment>
<dbReference type="RefSeq" id="WP_246902561.1">
    <property type="nucleotide sequence ID" value="NZ_JALJRB010000002.1"/>
</dbReference>
<reference evidence="13" key="1">
    <citation type="submission" date="2022-04" db="EMBL/GenBank/DDBJ databases">
        <title>Desulfatitalea alkaliphila sp. nov., a novel anaerobic sulfate-reducing bacterium isolated from terrestrial mud volcano, Taman Peninsula, Russia.</title>
        <authorList>
            <person name="Khomyakova M.A."/>
            <person name="Merkel A.Y."/>
            <person name="Slobodkin A.I."/>
        </authorList>
    </citation>
    <scope>NUCLEOTIDE SEQUENCE</scope>
    <source>
        <strain evidence="13">M08but</strain>
    </source>
</reference>
<comment type="similarity">
    <text evidence="2">Belongs to the TonB family.</text>
</comment>
<evidence type="ECO:0000256" key="3">
    <source>
        <dbReference type="ARBA" id="ARBA00022448"/>
    </source>
</evidence>
<feature type="region of interest" description="Disordered" evidence="10">
    <location>
        <begin position="51"/>
        <end position="82"/>
    </location>
</feature>
<gene>
    <name evidence="13" type="ORF">MRX98_01970</name>
</gene>
<organism evidence="13 14">
    <name type="scientific">Desulfatitalea alkaliphila</name>
    <dbReference type="NCBI Taxonomy" id="2929485"/>
    <lineage>
        <taxon>Bacteria</taxon>
        <taxon>Pseudomonadati</taxon>
        <taxon>Thermodesulfobacteriota</taxon>
        <taxon>Desulfobacteria</taxon>
        <taxon>Desulfobacterales</taxon>
        <taxon>Desulfosarcinaceae</taxon>
        <taxon>Desulfatitalea</taxon>
    </lineage>
</organism>
<dbReference type="PROSITE" id="PS52015">
    <property type="entry name" value="TONB_CTD"/>
    <property type="match status" value="1"/>
</dbReference>
<evidence type="ECO:0000256" key="8">
    <source>
        <dbReference type="ARBA" id="ARBA00022989"/>
    </source>
</evidence>
<dbReference type="GO" id="GO:0031992">
    <property type="term" value="F:energy transducer activity"/>
    <property type="evidence" value="ECO:0007669"/>
    <property type="project" value="InterPro"/>
</dbReference>
<name>A0AA41R4W5_9BACT</name>
<evidence type="ECO:0000256" key="10">
    <source>
        <dbReference type="SAM" id="MobiDB-lite"/>
    </source>
</evidence>
<evidence type="ECO:0000256" key="6">
    <source>
        <dbReference type="ARBA" id="ARBA00022692"/>
    </source>
</evidence>
<dbReference type="InterPro" id="IPR037682">
    <property type="entry name" value="TonB_C"/>
</dbReference>
<dbReference type="SUPFAM" id="SSF74653">
    <property type="entry name" value="TolA/TonB C-terminal domain"/>
    <property type="match status" value="1"/>
</dbReference>